<keyword evidence="3 8" id="KW-0812">Transmembrane</keyword>
<dbReference type="InterPro" id="IPR034804">
    <property type="entry name" value="SQR/QFR_C/D"/>
</dbReference>
<dbReference type="STRING" id="1385521.N803_04575"/>
<accession>A0A0A0JKD5</accession>
<comment type="caution">
    <text evidence="9">The sequence shown here is derived from an EMBL/GenBank/DDBJ whole genome shotgun (WGS) entry which is preliminary data.</text>
</comment>
<evidence type="ECO:0000256" key="4">
    <source>
        <dbReference type="ARBA" id="ARBA00022723"/>
    </source>
</evidence>
<evidence type="ECO:0000256" key="1">
    <source>
        <dbReference type="ARBA" id="ARBA00004370"/>
    </source>
</evidence>
<dbReference type="Pfam" id="PF01127">
    <property type="entry name" value="Sdh_cyt"/>
    <property type="match status" value="1"/>
</dbReference>
<organism evidence="9 10">
    <name type="scientific">Knoellia subterranea KCTC 19937</name>
    <dbReference type="NCBI Taxonomy" id="1385521"/>
    <lineage>
        <taxon>Bacteria</taxon>
        <taxon>Bacillati</taxon>
        <taxon>Actinomycetota</taxon>
        <taxon>Actinomycetes</taxon>
        <taxon>Micrococcales</taxon>
        <taxon>Intrasporangiaceae</taxon>
        <taxon>Knoellia</taxon>
    </lineage>
</organism>
<evidence type="ECO:0000256" key="2">
    <source>
        <dbReference type="ARBA" id="ARBA00022617"/>
    </source>
</evidence>
<keyword evidence="6" id="KW-0408">Iron</keyword>
<evidence type="ECO:0000256" key="3">
    <source>
        <dbReference type="ARBA" id="ARBA00022692"/>
    </source>
</evidence>
<dbReference type="GO" id="GO:0016020">
    <property type="term" value="C:membrane"/>
    <property type="evidence" value="ECO:0007669"/>
    <property type="project" value="UniProtKB-SubCell"/>
</dbReference>
<keyword evidence="10" id="KW-1185">Reference proteome</keyword>
<evidence type="ECO:0000256" key="8">
    <source>
        <dbReference type="SAM" id="Phobius"/>
    </source>
</evidence>
<feature type="transmembrane region" description="Helical" evidence="8">
    <location>
        <begin position="117"/>
        <end position="139"/>
    </location>
</feature>
<dbReference type="NCBIfam" id="TIGR02046">
    <property type="entry name" value="sdhC_b558_fam"/>
    <property type="match status" value="1"/>
</dbReference>
<dbReference type="SUPFAM" id="SSF81343">
    <property type="entry name" value="Fumarate reductase respiratory complex transmembrane subunits"/>
    <property type="match status" value="1"/>
</dbReference>
<dbReference type="Gene3D" id="1.20.1300.10">
    <property type="entry name" value="Fumarate reductase/succinate dehydrogenase, transmembrane subunit"/>
    <property type="match status" value="1"/>
</dbReference>
<dbReference type="OrthoDB" id="9788081at2"/>
<name>A0A0A0JKD5_9MICO</name>
<evidence type="ECO:0000256" key="5">
    <source>
        <dbReference type="ARBA" id="ARBA00022989"/>
    </source>
</evidence>
<dbReference type="EMBL" id="AVPK01000010">
    <property type="protein sequence ID" value="KGN36497.1"/>
    <property type="molecule type" value="Genomic_DNA"/>
</dbReference>
<evidence type="ECO:0000313" key="9">
    <source>
        <dbReference type="EMBL" id="KGN36497.1"/>
    </source>
</evidence>
<keyword evidence="4" id="KW-0479">Metal-binding</keyword>
<evidence type="ECO:0000256" key="6">
    <source>
        <dbReference type="ARBA" id="ARBA00023004"/>
    </source>
</evidence>
<feature type="transmembrane region" description="Helical" evidence="8">
    <location>
        <begin position="159"/>
        <end position="182"/>
    </location>
</feature>
<evidence type="ECO:0000256" key="7">
    <source>
        <dbReference type="ARBA" id="ARBA00023136"/>
    </source>
</evidence>
<dbReference type="AlphaFoldDB" id="A0A0A0JKD5"/>
<feature type="transmembrane region" description="Helical" evidence="8">
    <location>
        <begin position="209"/>
        <end position="234"/>
    </location>
</feature>
<reference evidence="9 10" key="1">
    <citation type="submission" date="2013-08" db="EMBL/GenBank/DDBJ databases">
        <title>The genome sequence of Knoellia subterranea.</title>
        <authorList>
            <person name="Zhu W."/>
            <person name="Wang G."/>
        </authorList>
    </citation>
    <scope>NUCLEOTIDE SEQUENCE [LARGE SCALE GENOMIC DNA]</scope>
    <source>
        <strain evidence="9 10">KCTC 19937</strain>
    </source>
</reference>
<keyword evidence="2" id="KW-0349">Heme</keyword>
<dbReference type="Proteomes" id="UP000030011">
    <property type="component" value="Unassembled WGS sequence"/>
</dbReference>
<dbReference type="eggNOG" id="ENOG502Z7U4">
    <property type="taxonomic scope" value="Bacteria"/>
</dbReference>
<proteinExistence type="predicted"/>
<dbReference type="CDD" id="cd03498">
    <property type="entry name" value="SQR_TypeB_2_TM"/>
    <property type="match status" value="1"/>
</dbReference>
<feature type="transmembrane region" description="Helical" evidence="8">
    <location>
        <begin position="18"/>
        <end position="37"/>
    </location>
</feature>
<dbReference type="GO" id="GO:0046872">
    <property type="term" value="F:metal ion binding"/>
    <property type="evidence" value="ECO:0007669"/>
    <property type="project" value="UniProtKB-KW"/>
</dbReference>
<evidence type="ECO:0000313" key="10">
    <source>
        <dbReference type="Proteomes" id="UP000030011"/>
    </source>
</evidence>
<dbReference type="InterPro" id="IPR000701">
    <property type="entry name" value="SuccDH_FuR_B_TM-su"/>
</dbReference>
<gene>
    <name evidence="9" type="ORF">N803_04575</name>
</gene>
<dbReference type="RefSeq" id="WP_035906762.1">
    <property type="nucleotide sequence ID" value="NZ_AVPK01000010.1"/>
</dbReference>
<protein>
    <submittedName>
        <fullName evidence="9">Succinate dehydrogenase</fullName>
    </submittedName>
</protein>
<comment type="subcellular location">
    <subcellularLocation>
        <location evidence="1">Membrane</location>
    </subcellularLocation>
</comment>
<feature type="transmembrane region" description="Helical" evidence="8">
    <location>
        <begin position="74"/>
        <end position="96"/>
    </location>
</feature>
<keyword evidence="7 8" id="KW-0472">Membrane</keyword>
<sequence>MPTTTLSPRGTTARSTTIALKLLMAVTGLVFVGYLLLHMYGNLKALAGEEAFNTYAEHLRTFGEPMLPYGGLLWIVRIVLILSIIGHAYAAFRLWSRAGAARRTRYDAVKTAATSKWMRWGGVFLLVFIVWHLLHFTIVKISPNPDKQGIDITANPYQLVVASFQVWWMVLIYVAAMIALFMHLKHGVYSAQQTLGWTMTPKAHGRAKTIATATAALIVVGFLIPPLSIAFGLIP</sequence>
<keyword evidence="5 8" id="KW-1133">Transmembrane helix</keyword>
<dbReference type="InterPro" id="IPR011138">
    <property type="entry name" value="Cytochrome_b-558"/>
</dbReference>